<dbReference type="EMBL" id="JACEFF010000062">
    <property type="protein sequence ID" value="KAH9644910.1"/>
    <property type="molecule type" value="Genomic_DNA"/>
</dbReference>
<protein>
    <recommendedName>
        <fullName evidence="2">PPIase cyclophilin-type domain-containing protein</fullName>
    </recommendedName>
</protein>
<feature type="region of interest" description="Disordered" evidence="1">
    <location>
        <begin position="411"/>
        <end position="436"/>
    </location>
</feature>
<dbReference type="GO" id="GO:0003755">
    <property type="term" value="F:peptidyl-prolyl cis-trans isomerase activity"/>
    <property type="evidence" value="ECO:0007669"/>
    <property type="project" value="InterPro"/>
</dbReference>
<dbReference type="PROSITE" id="PS50072">
    <property type="entry name" value="CSA_PPIASE_2"/>
    <property type="match status" value="1"/>
</dbReference>
<dbReference type="PANTHER" id="PTHR11071">
    <property type="entry name" value="PEPTIDYL-PROLYL CIS-TRANS ISOMERASE"/>
    <property type="match status" value="1"/>
</dbReference>
<dbReference type="CDD" id="cd00317">
    <property type="entry name" value="cyclophilin"/>
    <property type="match status" value="1"/>
</dbReference>
<feature type="compositionally biased region" description="Polar residues" evidence="1">
    <location>
        <begin position="420"/>
        <end position="430"/>
    </location>
</feature>
<gene>
    <name evidence="3" type="ORF">HF086_007998</name>
</gene>
<dbReference type="PRINTS" id="PR00153">
    <property type="entry name" value="CSAPPISMRASE"/>
</dbReference>
<dbReference type="InterPro" id="IPR002130">
    <property type="entry name" value="Cyclophilin-type_PPIase_dom"/>
</dbReference>
<dbReference type="Pfam" id="PF00160">
    <property type="entry name" value="Pro_isomerase"/>
    <property type="match status" value="1"/>
</dbReference>
<feature type="region of interest" description="Disordered" evidence="1">
    <location>
        <begin position="705"/>
        <end position="727"/>
    </location>
</feature>
<dbReference type="InterPro" id="IPR029000">
    <property type="entry name" value="Cyclophilin-like_dom_sf"/>
</dbReference>
<dbReference type="Proteomes" id="UP000814243">
    <property type="component" value="Unassembled WGS sequence"/>
</dbReference>
<evidence type="ECO:0000259" key="2">
    <source>
        <dbReference type="PROSITE" id="PS50072"/>
    </source>
</evidence>
<dbReference type="GO" id="GO:0005737">
    <property type="term" value="C:cytoplasm"/>
    <property type="evidence" value="ECO:0007669"/>
    <property type="project" value="TreeGrafter"/>
</dbReference>
<sequence length="977" mass="112443">MSKLNPNISKKEQNKSVHPWEKDIKEAYLATYKYGHNTARNPIIYPPPKVPHEVDKVPDKNRVKFTVIGNRVTKEFIYCMKLVKGLHKYRSKNFDVPDIRAVTSVEWPKVWNDLKIQFGGTAYCLKSQVAVLMNGQFLGGDKDLKEFIESKYVFYLKPDYYSEAVKLFCDFVTSSGRPCAYFQVSIDEEKIGTMIFMLYSDIVPRTCENFLRLCKEKKAGYSGTPVHRIVKDSWIQCGGFGLKDSGLDCENFIVPHDQRGVLGMANDGRHVDCSTQFFVLLQPQPWMAFKYVAFGQLISGEETLKRIEEVPTWYESPSKKIVFYNTGILNLDCQDIAINKNTTKYLEGHIENLYELGELFYEAILEKVFQQVESKSAPIEDVSTVSHGDTAADLRATRRFIRNKEEITTQLERTRDERSPSVQSSENNFDADNFEYDPEEYSYKQASKLLSSSEKVKPDQPYYLPFTDVPYIGDVDSDFNLRRLLQGDYCLESDLDKEVDKKKTIQSKYNIFTFPSEMCEAFETPPTEPGSRESLDSEQQWEIQNYLKSNADRFSFAGSVIKAVAKKGKFNLFELQKQSDTITDEILRKYKMVEEEFRAHQGKKVSIGLPFSAFGHHKEIKRRNTGFVRPADMAKLIKSHSDVSEEEDEEDDLDDYLPYTRQMRIIQATKSADADTKAKTKEKLLKERQTDLDRKDDLDKLHIDHKKDDAVEGDGAQDEDVKESKSVRVDELPEKKFQGLAKISFRDQDVSRASRSKARFSQNEDIGDRPQRPSLIERILEASTTSNDLGPPPTLKEYKPFFETQIKKNNSLFLTHTSPSRQLLTNDESRENYLKRHSLSIDIPQKSIDQVLLLQHGQKVYRKISSDYVRTIDNIEQKQENSLRSLEYARQRPAISVKDYQKMNQEYHAKAKEDASRAAIDKSDEAKIISALQSGTSRQTSQFESGLRLPGDTPLFQSLTEVTYLFRTNEVTRQAIT</sequence>
<feature type="compositionally biased region" description="Acidic residues" evidence="1">
    <location>
        <begin position="711"/>
        <end position="721"/>
    </location>
</feature>
<dbReference type="PANTHER" id="PTHR11071:SF561">
    <property type="entry name" value="PEPTIDYL-PROLYL CIS-TRANS ISOMERASE D-RELATED"/>
    <property type="match status" value="1"/>
</dbReference>
<feature type="domain" description="PPIase cyclophilin-type" evidence="2">
    <location>
        <begin position="181"/>
        <end position="328"/>
    </location>
</feature>
<comment type="caution">
    <text evidence="3">The sequence shown here is derived from an EMBL/GenBank/DDBJ whole genome shotgun (WGS) entry which is preliminary data.</text>
</comment>
<evidence type="ECO:0000313" key="4">
    <source>
        <dbReference type="Proteomes" id="UP000814243"/>
    </source>
</evidence>
<organism evidence="3 4">
    <name type="scientific">Spodoptera exigua</name>
    <name type="common">Beet armyworm</name>
    <name type="synonym">Noctua fulgens</name>
    <dbReference type="NCBI Taxonomy" id="7107"/>
    <lineage>
        <taxon>Eukaryota</taxon>
        <taxon>Metazoa</taxon>
        <taxon>Ecdysozoa</taxon>
        <taxon>Arthropoda</taxon>
        <taxon>Hexapoda</taxon>
        <taxon>Insecta</taxon>
        <taxon>Pterygota</taxon>
        <taxon>Neoptera</taxon>
        <taxon>Endopterygota</taxon>
        <taxon>Lepidoptera</taxon>
        <taxon>Glossata</taxon>
        <taxon>Ditrysia</taxon>
        <taxon>Noctuoidea</taxon>
        <taxon>Noctuidae</taxon>
        <taxon>Amphipyrinae</taxon>
        <taxon>Spodoptera</taxon>
    </lineage>
</organism>
<name>A0A922MYZ4_SPOEX</name>
<dbReference type="SUPFAM" id="SSF50891">
    <property type="entry name" value="Cyclophilin-like"/>
    <property type="match status" value="1"/>
</dbReference>
<proteinExistence type="predicted"/>
<dbReference type="Gene3D" id="2.40.100.10">
    <property type="entry name" value="Cyclophilin-like"/>
    <property type="match status" value="1"/>
</dbReference>
<accession>A0A922MYZ4</accession>
<reference evidence="3" key="1">
    <citation type="journal article" date="2021" name="G3 (Bethesda)">
        <title>Genome and transcriptome analysis of the beet armyworm Spodoptera exigua reveals targets for pest control. .</title>
        <authorList>
            <person name="Simon S."/>
            <person name="Breeschoten T."/>
            <person name="Jansen H.J."/>
            <person name="Dirks R.P."/>
            <person name="Schranz M.E."/>
            <person name="Ros V.I.D."/>
        </authorList>
    </citation>
    <scope>NUCLEOTIDE SEQUENCE</scope>
    <source>
        <strain evidence="3">TB_SE_WUR_2020</strain>
    </source>
</reference>
<dbReference type="AlphaFoldDB" id="A0A922MYZ4"/>
<evidence type="ECO:0000313" key="3">
    <source>
        <dbReference type="EMBL" id="KAH9644910.1"/>
    </source>
</evidence>
<evidence type="ECO:0000256" key="1">
    <source>
        <dbReference type="SAM" id="MobiDB-lite"/>
    </source>
</evidence>